<dbReference type="InterPro" id="IPR011989">
    <property type="entry name" value="ARM-like"/>
</dbReference>
<dbReference type="OrthoDB" id="10252509at2759"/>
<dbReference type="InterPro" id="IPR040892">
    <property type="entry name" value="RPN1_N"/>
</dbReference>
<evidence type="ECO:0000259" key="7">
    <source>
        <dbReference type="Pfam" id="PF17781"/>
    </source>
</evidence>
<dbReference type="PANTHER" id="PTHR10943">
    <property type="entry name" value="26S PROTEASOME NON-ATPASE REGULATORY SUBUNIT"/>
    <property type="match status" value="1"/>
</dbReference>
<keyword evidence="3 5" id="KW-0647">Proteasome</keyword>
<gene>
    <name evidence="9" type="ORF">BJ322DRAFT_1050422</name>
</gene>
<dbReference type="GO" id="GO:0008540">
    <property type="term" value="C:proteasome regulatory particle, base subcomplex"/>
    <property type="evidence" value="ECO:0007669"/>
    <property type="project" value="UniProtKB-UniRule"/>
</dbReference>
<sequence length="927" mass="102609">MPDPTLSIPVPSEDPKPKKKEEPEPADAKQKPKGEKEQEDLSEDDLQLKNELEMLVERLKESNKDLYRPALETLRTLIRTSTSSMTSVPKPLKFLHPHYPELQGLYETWPRSEDKSLFADILSVLAMTYSDTQPRGTLRYRLLAAQLLPEGSTSLSDPGSWGHEYVRHLAAELSEEYTFREQEEQLEMKTTVGSIDDLKLLATQSAAFLLGHNAEPDAVDLLQELEIADSLVDLVDENTYARVCLYIIRCVNFLPPPDDISFLETAHSIYVKHQRWPEAIALAIRLGRPALIREDFNSPGNPVMKRQLALILARAQTPLEWLQNPDEDDDTTDGLPEDIVECLSNSRLSAQFKEFGKELGVLEPKSLDDVYKTHLENSRASSNVDSARGNLASTFVNAFVNAGFGNDKLMVEADEGNSWIYKNKDHGMMSTAASLGLSLLWDTDVGLGHIDKYTYSSEEYIKAGALLATGILNTNVRTEADTALALLTDHITSKSASLRTSAITGLGLAYAGSHREDLIGLLLPVVSDDTLSMEIISLAALSLGFIFVGSGNGEVASVILQVMMERDDKALDEKWGRFLSLGLALLYLGQPETSDATIITLKAIEHPIAKQADVLVNICSAAGTGDVLKVQKLLHHCEDHFEKKESDKEGDEDKKDEKETDDTFQGFAVIGIALIAMGEDIGAEMSLRQFNHLMHYGEPTIRKAVPLALGLISVSNPQLSIMDTLSKYSHDNDLAVALNAIFAMGLVGAGTNNARLAQMLRQLAGYYYKEPDCLFMVRIAQGLVHMGKGTLTLYPYFLDRTIMSRTAVAGLLATLIAFTDAKFFILDKYHWMLYYLVPAMYPRFMITLDEDLKSLPVTVRVGQAVEVVGQAGKPRAISGFQTHTSPVRLGTTERAELATEEYISYAHVLEGCVILKKNPGYEEKMDI</sequence>
<dbReference type="GO" id="GO:0042176">
    <property type="term" value="P:regulation of protein catabolic process"/>
    <property type="evidence" value="ECO:0007669"/>
    <property type="project" value="InterPro"/>
</dbReference>
<dbReference type="Gene3D" id="1.25.10.10">
    <property type="entry name" value="Leucine-rich Repeat Variant"/>
    <property type="match status" value="1"/>
</dbReference>
<dbReference type="PANTHER" id="PTHR10943:SF1">
    <property type="entry name" value="26S PROTEASOME NON-ATPASE REGULATORY SUBUNIT 2"/>
    <property type="match status" value="1"/>
</dbReference>
<accession>A0A9P6LA71</accession>
<comment type="caution">
    <text evidence="9">The sequence shown here is derived from an EMBL/GenBank/DDBJ whole genome shotgun (WGS) entry which is preliminary data.</text>
</comment>
<dbReference type="SUPFAM" id="SSF48371">
    <property type="entry name" value="ARM repeat"/>
    <property type="match status" value="1"/>
</dbReference>
<feature type="compositionally biased region" description="Basic and acidic residues" evidence="6">
    <location>
        <begin position="13"/>
        <end position="36"/>
    </location>
</feature>
<dbReference type="Pfam" id="PF18051">
    <property type="entry name" value="RPN1_C"/>
    <property type="match status" value="1"/>
</dbReference>
<evidence type="ECO:0000256" key="4">
    <source>
        <dbReference type="ARBA" id="ARBA00057191"/>
    </source>
</evidence>
<keyword evidence="10" id="KW-1185">Reference proteome</keyword>
<feature type="region of interest" description="Disordered" evidence="6">
    <location>
        <begin position="1"/>
        <end position="46"/>
    </location>
</feature>
<evidence type="ECO:0000313" key="9">
    <source>
        <dbReference type="EMBL" id="KAF9788677.1"/>
    </source>
</evidence>
<name>A0A9P6LA71_9AGAM</name>
<dbReference type="GO" id="GO:0005634">
    <property type="term" value="C:nucleus"/>
    <property type="evidence" value="ECO:0007669"/>
    <property type="project" value="TreeGrafter"/>
</dbReference>
<feature type="domain" description="26S proteasome non-ATPase regulatory subunit RPN1 C-terminal" evidence="8">
    <location>
        <begin position="868"/>
        <end position="921"/>
    </location>
</feature>
<evidence type="ECO:0000313" key="10">
    <source>
        <dbReference type="Proteomes" id="UP000736335"/>
    </source>
</evidence>
<evidence type="ECO:0000256" key="5">
    <source>
        <dbReference type="PIRNR" id="PIRNR015965"/>
    </source>
</evidence>
<feature type="domain" description="RPN1 N-terminal" evidence="7">
    <location>
        <begin position="52"/>
        <end position="376"/>
    </location>
</feature>
<evidence type="ECO:0000256" key="2">
    <source>
        <dbReference type="ARBA" id="ARBA00022737"/>
    </source>
</evidence>
<evidence type="ECO:0000256" key="3">
    <source>
        <dbReference type="ARBA" id="ARBA00022942"/>
    </source>
</evidence>
<protein>
    <recommendedName>
        <fullName evidence="5">26S proteasome regulatory subunit RPN1</fullName>
    </recommendedName>
</protein>
<dbReference type="PIRSF" id="PIRSF015965">
    <property type="entry name" value="26S_Psome_Rpn1"/>
    <property type="match status" value="1"/>
</dbReference>
<dbReference type="Pfam" id="PF17781">
    <property type="entry name" value="RPN1_RPN2_N"/>
    <property type="match status" value="1"/>
</dbReference>
<comment type="function">
    <text evidence="4 5">Acts as a regulatory subunit of the 26 proteasome which is involved in the ATP-dependent degradation of ubiquitinated proteins.</text>
</comment>
<evidence type="ECO:0000256" key="1">
    <source>
        <dbReference type="ARBA" id="ARBA00005460"/>
    </source>
</evidence>
<keyword evidence="2" id="KW-0677">Repeat</keyword>
<dbReference type="InterPro" id="IPR002015">
    <property type="entry name" value="Proteasome/cyclosome_rpt"/>
</dbReference>
<dbReference type="InterPro" id="IPR041433">
    <property type="entry name" value="RPN1_C"/>
</dbReference>
<reference evidence="9" key="2">
    <citation type="submission" date="2020-11" db="EMBL/GenBank/DDBJ databases">
        <authorList>
            <consortium name="DOE Joint Genome Institute"/>
            <person name="Kuo A."/>
            <person name="Miyauchi S."/>
            <person name="Kiss E."/>
            <person name="Drula E."/>
            <person name="Kohler A."/>
            <person name="Sanchez-Garcia M."/>
            <person name="Andreopoulos B."/>
            <person name="Barry K.W."/>
            <person name="Bonito G."/>
            <person name="Buee M."/>
            <person name="Carver A."/>
            <person name="Chen C."/>
            <person name="Cichocki N."/>
            <person name="Clum A."/>
            <person name="Culley D."/>
            <person name="Crous P.W."/>
            <person name="Fauchery L."/>
            <person name="Girlanda M."/>
            <person name="Hayes R."/>
            <person name="Keri Z."/>
            <person name="Labutti K."/>
            <person name="Lipzen A."/>
            <person name="Lombard V."/>
            <person name="Magnuson J."/>
            <person name="Maillard F."/>
            <person name="Morin E."/>
            <person name="Murat C."/>
            <person name="Nolan M."/>
            <person name="Ohm R."/>
            <person name="Pangilinan J."/>
            <person name="Pereira M."/>
            <person name="Perotto S."/>
            <person name="Peter M."/>
            <person name="Riley R."/>
            <person name="Sitrit Y."/>
            <person name="Stielow B."/>
            <person name="Szollosi G."/>
            <person name="Zifcakova L."/>
            <person name="Stursova M."/>
            <person name="Spatafora J.W."/>
            <person name="Tedersoo L."/>
            <person name="Vaario L.-M."/>
            <person name="Yamada A."/>
            <person name="Yan M."/>
            <person name="Wang P."/>
            <person name="Xu J."/>
            <person name="Bruns T."/>
            <person name="Baldrian P."/>
            <person name="Vilgalys R."/>
            <person name="Henrissat B."/>
            <person name="Grigoriev I.V."/>
            <person name="Hibbett D."/>
            <person name="Nagy L.G."/>
            <person name="Martin F.M."/>
        </authorList>
    </citation>
    <scope>NUCLEOTIDE SEQUENCE</scope>
    <source>
        <strain evidence="9">UH-Tt-Lm1</strain>
    </source>
</reference>
<dbReference type="AlphaFoldDB" id="A0A9P6LA71"/>
<organism evidence="9 10">
    <name type="scientific">Thelephora terrestris</name>
    <dbReference type="NCBI Taxonomy" id="56493"/>
    <lineage>
        <taxon>Eukaryota</taxon>
        <taxon>Fungi</taxon>
        <taxon>Dikarya</taxon>
        <taxon>Basidiomycota</taxon>
        <taxon>Agaricomycotina</taxon>
        <taxon>Agaricomycetes</taxon>
        <taxon>Thelephorales</taxon>
        <taxon>Thelephoraceae</taxon>
        <taxon>Thelephora</taxon>
    </lineage>
</organism>
<evidence type="ECO:0000256" key="6">
    <source>
        <dbReference type="SAM" id="MobiDB-lite"/>
    </source>
</evidence>
<dbReference type="EMBL" id="WIUZ02000004">
    <property type="protein sequence ID" value="KAF9788677.1"/>
    <property type="molecule type" value="Genomic_DNA"/>
</dbReference>
<dbReference type="Pfam" id="PF01851">
    <property type="entry name" value="PC_rep"/>
    <property type="match status" value="2"/>
</dbReference>
<dbReference type="GO" id="GO:0043161">
    <property type="term" value="P:proteasome-mediated ubiquitin-dependent protein catabolic process"/>
    <property type="evidence" value="ECO:0007669"/>
    <property type="project" value="TreeGrafter"/>
</dbReference>
<dbReference type="FunFam" id="1.25.10.10:FF:000026">
    <property type="entry name" value="26S proteasome non-ATPase regulatory subunit 2"/>
    <property type="match status" value="1"/>
</dbReference>
<dbReference type="InterPro" id="IPR016643">
    <property type="entry name" value="26S_Psome_Rpn1"/>
</dbReference>
<proteinExistence type="inferred from homology"/>
<comment type="similarity">
    <text evidence="1 5">Belongs to the proteasome subunit S2 family.</text>
</comment>
<dbReference type="Proteomes" id="UP000736335">
    <property type="component" value="Unassembled WGS sequence"/>
</dbReference>
<evidence type="ECO:0000259" key="8">
    <source>
        <dbReference type="Pfam" id="PF18051"/>
    </source>
</evidence>
<dbReference type="InterPro" id="IPR016024">
    <property type="entry name" value="ARM-type_fold"/>
</dbReference>
<reference evidence="9" key="1">
    <citation type="journal article" date="2020" name="Nat. Commun.">
        <title>Large-scale genome sequencing of mycorrhizal fungi provides insights into the early evolution of symbiotic traits.</title>
        <authorList>
            <person name="Miyauchi S."/>
            <person name="Kiss E."/>
            <person name="Kuo A."/>
            <person name="Drula E."/>
            <person name="Kohler A."/>
            <person name="Sanchez-Garcia M."/>
            <person name="Morin E."/>
            <person name="Andreopoulos B."/>
            <person name="Barry K.W."/>
            <person name="Bonito G."/>
            <person name="Buee M."/>
            <person name="Carver A."/>
            <person name="Chen C."/>
            <person name="Cichocki N."/>
            <person name="Clum A."/>
            <person name="Culley D."/>
            <person name="Crous P.W."/>
            <person name="Fauchery L."/>
            <person name="Girlanda M."/>
            <person name="Hayes R.D."/>
            <person name="Keri Z."/>
            <person name="LaButti K."/>
            <person name="Lipzen A."/>
            <person name="Lombard V."/>
            <person name="Magnuson J."/>
            <person name="Maillard F."/>
            <person name="Murat C."/>
            <person name="Nolan M."/>
            <person name="Ohm R.A."/>
            <person name="Pangilinan J."/>
            <person name="Pereira M.F."/>
            <person name="Perotto S."/>
            <person name="Peter M."/>
            <person name="Pfister S."/>
            <person name="Riley R."/>
            <person name="Sitrit Y."/>
            <person name="Stielow J.B."/>
            <person name="Szollosi G."/>
            <person name="Zifcakova L."/>
            <person name="Stursova M."/>
            <person name="Spatafora J.W."/>
            <person name="Tedersoo L."/>
            <person name="Vaario L.M."/>
            <person name="Yamada A."/>
            <person name="Yan M."/>
            <person name="Wang P."/>
            <person name="Xu J."/>
            <person name="Bruns T."/>
            <person name="Baldrian P."/>
            <person name="Vilgalys R."/>
            <person name="Dunand C."/>
            <person name="Henrissat B."/>
            <person name="Grigoriev I.V."/>
            <person name="Hibbett D."/>
            <person name="Nagy L.G."/>
            <person name="Martin F.M."/>
        </authorList>
    </citation>
    <scope>NUCLEOTIDE SEQUENCE</scope>
    <source>
        <strain evidence="9">UH-Tt-Lm1</strain>
    </source>
</reference>
<dbReference type="GO" id="GO:0034515">
    <property type="term" value="C:proteasome storage granule"/>
    <property type="evidence" value="ECO:0007669"/>
    <property type="project" value="TreeGrafter"/>
</dbReference>
<dbReference type="GO" id="GO:0030234">
    <property type="term" value="F:enzyme regulator activity"/>
    <property type="evidence" value="ECO:0007669"/>
    <property type="project" value="UniProtKB-UniRule"/>
</dbReference>